<protein>
    <recommendedName>
        <fullName evidence="2">FecR protein domain-containing protein</fullName>
    </recommendedName>
</protein>
<proteinExistence type="predicted"/>
<dbReference type="Gene3D" id="2.60.120.1440">
    <property type="match status" value="1"/>
</dbReference>
<feature type="region of interest" description="Disordered" evidence="1">
    <location>
        <begin position="234"/>
        <end position="459"/>
    </location>
</feature>
<feature type="region of interest" description="Disordered" evidence="1">
    <location>
        <begin position="525"/>
        <end position="546"/>
    </location>
</feature>
<accession>A0A2N1PN91</accession>
<evidence type="ECO:0000313" key="3">
    <source>
        <dbReference type="EMBL" id="PKK89805.1"/>
    </source>
</evidence>
<name>A0A2N1PN91_9BACT</name>
<comment type="caution">
    <text evidence="3">The sequence shown here is derived from an EMBL/GenBank/DDBJ whole genome shotgun (WGS) entry which is preliminary data.</text>
</comment>
<reference evidence="3 4" key="1">
    <citation type="journal article" date="2017" name="ISME J.">
        <title>Potential for microbial H2 and metal transformations associated with novel bacteria and archaea in deep terrestrial subsurface sediments.</title>
        <authorList>
            <person name="Hernsdorf A.W."/>
            <person name="Amano Y."/>
            <person name="Miyakawa K."/>
            <person name="Ise K."/>
            <person name="Suzuki Y."/>
            <person name="Anantharaman K."/>
            <person name="Probst A."/>
            <person name="Burstein D."/>
            <person name="Thomas B.C."/>
            <person name="Banfield J.F."/>
        </authorList>
    </citation>
    <scope>NUCLEOTIDE SEQUENCE [LARGE SCALE GENOMIC DNA]</scope>
    <source>
        <strain evidence="3">HGW-Wallbacteria-1</strain>
    </source>
</reference>
<organism evidence="3 4">
    <name type="scientific">Candidatus Wallbacteria bacterium HGW-Wallbacteria-1</name>
    <dbReference type="NCBI Taxonomy" id="2013854"/>
    <lineage>
        <taxon>Bacteria</taxon>
        <taxon>Candidatus Walliibacteriota</taxon>
    </lineage>
</organism>
<sequence length="615" mass="67920">MIRIPNHTGSHQITEFRPAGKLIFLSLLLCLILIPGFADVASAQDSSSDAGISLAVFSGLVEVKKSGTDVWVPAEDGDIVKTGDRLRSSEDARAEVTYLSDKTLLRLQPGSEITFLGESVDIHRGNIWLRVTKRNSRFEVVSPTAIAGVRGTVFEVEISPSNNDTRVLVYGGKVEVTKISRRRGEIMRGQSLMLKKGNEVNVNLQTIPERARTFSMASRLKKWQDKSLWKRDNLENRRNSDNSTDNQRNHGMRNFNNRPDLSPAGNQNPENSVDTNGSDTSKSYRRRPGKKSGNASDDKATVNPDAEVNRAERMRRRAGSLSDPDNMLPNPDGILPDPDGILPEPEEMRPEPDGTLPKIGDIKRNMNADDQSSDPRDPRRGMLPPMGIQDRNIGMPTALPGKANQRNDDNTDLNPGGFPNINPEILRRSGDQGDNSSIPDKTPDMDPRNRFGNKREEEKIRQNRINQEREALLMKKSGQAYDENGNAITGPGFLPPADIRRAAMIGDPSTGNQNLSTQDPFLRPGDLNGGTNSTGTTGSDTSGSNTRIQMPLPGQDNQGDLENIRRLKLLEQLRLQKNQTQNDTTSRIGTTTKDPVIPTRTDNPIINPFGLPKRP</sequence>
<feature type="compositionally biased region" description="Polar residues" evidence="1">
    <location>
        <begin position="578"/>
        <end position="593"/>
    </location>
</feature>
<evidence type="ECO:0000256" key="1">
    <source>
        <dbReference type="SAM" id="MobiDB-lite"/>
    </source>
</evidence>
<feature type="compositionally biased region" description="Basic and acidic residues" evidence="1">
    <location>
        <begin position="441"/>
        <end position="459"/>
    </location>
</feature>
<dbReference type="InterPro" id="IPR006860">
    <property type="entry name" value="FecR"/>
</dbReference>
<feature type="compositionally biased region" description="Polar residues" evidence="1">
    <location>
        <begin position="254"/>
        <end position="281"/>
    </location>
</feature>
<evidence type="ECO:0000313" key="4">
    <source>
        <dbReference type="Proteomes" id="UP000233256"/>
    </source>
</evidence>
<evidence type="ECO:0000259" key="2">
    <source>
        <dbReference type="Pfam" id="PF04773"/>
    </source>
</evidence>
<dbReference type="Pfam" id="PF04773">
    <property type="entry name" value="FecR"/>
    <property type="match status" value="1"/>
</dbReference>
<gene>
    <name evidence="3" type="ORF">CVV64_12325</name>
</gene>
<feature type="region of interest" description="Disordered" evidence="1">
    <location>
        <begin position="576"/>
        <end position="615"/>
    </location>
</feature>
<feature type="domain" description="FecR protein" evidence="2">
    <location>
        <begin position="84"/>
        <end position="175"/>
    </location>
</feature>
<dbReference type="AlphaFoldDB" id="A0A2N1PN91"/>
<dbReference type="PANTHER" id="PTHR38731">
    <property type="entry name" value="LIPL45-RELATED LIPOPROTEIN-RELATED"/>
    <property type="match status" value="1"/>
</dbReference>
<dbReference type="EMBL" id="PGXC01000011">
    <property type="protein sequence ID" value="PKK89805.1"/>
    <property type="molecule type" value="Genomic_DNA"/>
</dbReference>
<dbReference type="Proteomes" id="UP000233256">
    <property type="component" value="Unassembled WGS sequence"/>
</dbReference>
<feature type="compositionally biased region" description="Basic and acidic residues" evidence="1">
    <location>
        <begin position="360"/>
        <end position="380"/>
    </location>
</feature>